<keyword evidence="3" id="KW-0804">Transcription</keyword>
<dbReference type="EMBL" id="JABEPQ010000001">
    <property type="protein sequence ID" value="NNM44752.1"/>
    <property type="molecule type" value="Genomic_DNA"/>
</dbReference>
<evidence type="ECO:0000256" key="3">
    <source>
        <dbReference type="ARBA" id="ARBA00023163"/>
    </source>
</evidence>
<gene>
    <name evidence="6" type="ORF">HJG52_01885</name>
</gene>
<comment type="caution">
    <text evidence="6">The sequence shown here is derived from an EMBL/GenBank/DDBJ whole genome shotgun (WGS) entry which is preliminary data.</text>
</comment>
<dbReference type="Pfam" id="PF00440">
    <property type="entry name" value="TetR_N"/>
    <property type="match status" value="1"/>
</dbReference>
<keyword evidence="1" id="KW-0805">Transcription regulation</keyword>
<dbReference type="InterPro" id="IPR050109">
    <property type="entry name" value="HTH-type_TetR-like_transc_reg"/>
</dbReference>
<evidence type="ECO:0000313" key="6">
    <source>
        <dbReference type="EMBL" id="NNM44752.1"/>
    </source>
</evidence>
<feature type="domain" description="HTH tetR-type" evidence="5">
    <location>
        <begin position="3"/>
        <end position="64"/>
    </location>
</feature>
<proteinExistence type="predicted"/>
<evidence type="ECO:0000313" key="7">
    <source>
        <dbReference type="Proteomes" id="UP000588586"/>
    </source>
</evidence>
<dbReference type="PROSITE" id="PS50977">
    <property type="entry name" value="HTH_TETR_2"/>
    <property type="match status" value="1"/>
</dbReference>
<evidence type="ECO:0000256" key="4">
    <source>
        <dbReference type="PROSITE-ProRule" id="PRU00335"/>
    </source>
</evidence>
<dbReference type="InterPro" id="IPR009057">
    <property type="entry name" value="Homeodomain-like_sf"/>
</dbReference>
<keyword evidence="7" id="KW-1185">Reference proteome</keyword>
<dbReference type="SUPFAM" id="SSF46689">
    <property type="entry name" value="Homeodomain-like"/>
    <property type="match status" value="1"/>
</dbReference>
<dbReference type="InterPro" id="IPR001647">
    <property type="entry name" value="HTH_TetR"/>
</dbReference>
<reference evidence="6 7" key="1">
    <citation type="submission" date="2020-04" db="EMBL/GenBank/DDBJ databases">
        <title>Knoellia sp. isolate from air conditioner.</title>
        <authorList>
            <person name="Chea S."/>
            <person name="Kim D.-U."/>
        </authorList>
    </citation>
    <scope>NUCLEOTIDE SEQUENCE [LARGE SCALE GENOMIC DNA]</scope>
    <source>
        <strain evidence="6 7">DB2414S</strain>
    </source>
</reference>
<dbReference type="AlphaFoldDB" id="A0A849HBP5"/>
<dbReference type="GO" id="GO:0000976">
    <property type="term" value="F:transcription cis-regulatory region binding"/>
    <property type="evidence" value="ECO:0007669"/>
    <property type="project" value="TreeGrafter"/>
</dbReference>
<feature type="DNA-binding region" description="H-T-H motif" evidence="4">
    <location>
        <begin position="27"/>
        <end position="46"/>
    </location>
</feature>
<evidence type="ECO:0000256" key="1">
    <source>
        <dbReference type="ARBA" id="ARBA00023015"/>
    </source>
</evidence>
<dbReference type="Gene3D" id="1.10.10.60">
    <property type="entry name" value="Homeodomain-like"/>
    <property type="match status" value="1"/>
</dbReference>
<evidence type="ECO:0000256" key="2">
    <source>
        <dbReference type="ARBA" id="ARBA00023125"/>
    </source>
</evidence>
<dbReference type="PANTHER" id="PTHR30055">
    <property type="entry name" value="HTH-TYPE TRANSCRIPTIONAL REGULATOR RUTR"/>
    <property type="match status" value="1"/>
</dbReference>
<protein>
    <submittedName>
        <fullName evidence="6">TetR family transcriptional regulator</fullName>
    </submittedName>
</protein>
<keyword evidence="2 4" id="KW-0238">DNA-binding</keyword>
<evidence type="ECO:0000259" key="5">
    <source>
        <dbReference type="PROSITE" id="PS50977"/>
    </source>
</evidence>
<organism evidence="6 7">
    <name type="scientific">Knoellia koreensis</name>
    <dbReference type="NCBI Taxonomy" id="2730921"/>
    <lineage>
        <taxon>Bacteria</taxon>
        <taxon>Bacillati</taxon>
        <taxon>Actinomycetota</taxon>
        <taxon>Actinomycetes</taxon>
        <taxon>Micrococcales</taxon>
        <taxon>Intrasporangiaceae</taxon>
        <taxon>Knoellia</taxon>
    </lineage>
</organism>
<name>A0A849HBP5_9MICO</name>
<dbReference type="InterPro" id="IPR036271">
    <property type="entry name" value="Tet_transcr_reg_TetR-rel_C_sf"/>
</dbReference>
<dbReference type="PANTHER" id="PTHR30055:SF234">
    <property type="entry name" value="HTH-TYPE TRANSCRIPTIONAL REGULATOR BETI"/>
    <property type="match status" value="1"/>
</dbReference>
<dbReference type="Gene3D" id="1.10.357.10">
    <property type="entry name" value="Tetracycline Repressor, domain 2"/>
    <property type="match status" value="1"/>
</dbReference>
<accession>A0A849HBP5</accession>
<sequence>MSTDTREQIVEATVRVLAREGFHGLSFAKVVQEAGLSSTRLISYHFGTRDALLQEAFAHVLARAAAFMGPRIAEQDSIRGKITAYITSNLEFLTEDLAYARAAVELAGNLTNPNGSQGLDLLEAGFRSGQGTGELRDFDVRTMAVALRGSIDATVLAIVNGTVQPEPAARDLAELFDRAIRA</sequence>
<dbReference type="Proteomes" id="UP000588586">
    <property type="component" value="Unassembled WGS sequence"/>
</dbReference>
<dbReference type="RefSeq" id="WP_171241874.1">
    <property type="nucleotide sequence ID" value="NZ_JABEPQ010000001.1"/>
</dbReference>
<dbReference type="SUPFAM" id="SSF48498">
    <property type="entry name" value="Tetracyclin repressor-like, C-terminal domain"/>
    <property type="match status" value="1"/>
</dbReference>
<dbReference type="GO" id="GO:0003700">
    <property type="term" value="F:DNA-binding transcription factor activity"/>
    <property type="evidence" value="ECO:0007669"/>
    <property type="project" value="TreeGrafter"/>
</dbReference>